<dbReference type="AlphaFoldDB" id="A0AAD7C3B4"/>
<evidence type="ECO:0000313" key="1">
    <source>
        <dbReference type="EMBL" id="KAJ7638154.1"/>
    </source>
</evidence>
<protein>
    <submittedName>
        <fullName evidence="1">Uncharacterized protein</fullName>
    </submittedName>
</protein>
<evidence type="ECO:0000313" key="2">
    <source>
        <dbReference type="Proteomes" id="UP001221757"/>
    </source>
</evidence>
<sequence length="197" mass="20784">MAHALPVAPLPAPPQYYGGVSPAPVTAQSFVFVNICADGPGLADCACAGAVAAPHDCGKDAWQMALSSALSSASLGRNATPTARRLLRPGSASDSDSNARAVPGCCFGIILHSDLNSARVRAPAFGKRLALLLGGQLDLNHLRPSNAVLGASRLFIRFVCLNTRPIHRVPRDLRAARIVHRPSRKVLLIIRTLERST</sequence>
<proteinExistence type="predicted"/>
<accession>A0AAD7C3B4</accession>
<organism evidence="1 2">
    <name type="scientific">Mycena rosella</name>
    <name type="common">Pink bonnet</name>
    <name type="synonym">Agaricus rosellus</name>
    <dbReference type="NCBI Taxonomy" id="1033263"/>
    <lineage>
        <taxon>Eukaryota</taxon>
        <taxon>Fungi</taxon>
        <taxon>Dikarya</taxon>
        <taxon>Basidiomycota</taxon>
        <taxon>Agaricomycotina</taxon>
        <taxon>Agaricomycetes</taxon>
        <taxon>Agaricomycetidae</taxon>
        <taxon>Agaricales</taxon>
        <taxon>Marasmiineae</taxon>
        <taxon>Mycenaceae</taxon>
        <taxon>Mycena</taxon>
    </lineage>
</organism>
<gene>
    <name evidence="1" type="ORF">B0H17DRAFT_1216814</name>
</gene>
<comment type="caution">
    <text evidence="1">The sequence shown here is derived from an EMBL/GenBank/DDBJ whole genome shotgun (WGS) entry which is preliminary data.</text>
</comment>
<dbReference type="EMBL" id="JARKIE010000441">
    <property type="protein sequence ID" value="KAJ7638154.1"/>
    <property type="molecule type" value="Genomic_DNA"/>
</dbReference>
<dbReference type="Proteomes" id="UP001221757">
    <property type="component" value="Unassembled WGS sequence"/>
</dbReference>
<name>A0AAD7C3B4_MYCRO</name>
<reference evidence="1" key="1">
    <citation type="submission" date="2023-03" db="EMBL/GenBank/DDBJ databases">
        <title>Massive genome expansion in bonnet fungi (Mycena s.s.) driven by repeated elements and novel gene families across ecological guilds.</title>
        <authorList>
            <consortium name="Lawrence Berkeley National Laboratory"/>
            <person name="Harder C.B."/>
            <person name="Miyauchi S."/>
            <person name="Viragh M."/>
            <person name="Kuo A."/>
            <person name="Thoen E."/>
            <person name="Andreopoulos B."/>
            <person name="Lu D."/>
            <person name="Skrede I."/>
            <person name="Drula E."/>
            <person name="Henrissat B."/>
            <person name="Morin E."/>
            <person name="Kohler A."/>
            <person name="Barry K."/>
            <person name="LaButti K."/>
            <person name="Morin E."/>
            <person name="Salamov A."/>
            <person name="Lipzen A."/>
            <person name="Mereny Z."/>
            <person name="Hegedus B."/>
            <person name="Baldrian P."/>
            <person name="Stursova M."/>
            <person name="Weitz H."/>
            <person name="Taylor A."/>
            <person name="Grigoriev I.V."/>
            <person name="Nagy L.G."/>
            <person name="Martin F."/>
            <person name="Kauserud H."/>
        </authorList>
    </citation>
    <scope>NUCLEOTIDE SEQUENCE</scope>
    <source>
        <strain evidence="1">CBHHK067</strain>
    </source>
</reference>
<keyword evidence="2" id="KW-1185">Reference proteome</keyword>